<name>A0ABS2ZYI1_9VIBR</name>
<protein>
    <submittedName>
        <fullName evidence="1">DUF945 family protein</fullName>
    </submittedName>
</protein>
<evidence type="ECO:0000313" key="1">
    <source>
        <dbReference type="EMBL" id="MBN3577326.1"/>
    </source>
</evidence>
<dbReference type="Proteomes" id="UP000779070">
    <property type="component" value="Unassembled WGS sequence"/>
</dbReference>
<dbReference type="RefSeq" id="WP_206369443.1">
    <property type="nucleotide sequence ID" value="NZ_CAWPTM010000123.1"/>
</dbReference>
<gene>
    <name evidence="1" type="ORF">JYA62_06530</name>
</gene>
<reference evidence="1 2" key="1">
    <citation type="submission" date="2021-02" db="EMBL/GenBank/DDBJ databases">
        <title>Draft Genome Sequences of 5 Vibrio neptunius Strains Isolated From of Bivalve Hatcheries.</title>
        <authorList>
            <person name="Galvis F."/>
            <person name="Barja J.L."/>
            <person name="Lemos M.L."/>
            <person name="Balado M."/>
        </authorList>
    </citation>
    <scope>NUCLEOTIDE SEQUENCE [LARGE SCALE GENOMIC DNA]</scope>
    <source>
        <strain evidence="1 2">PP-145.98</strain>
    </source>
</reference>
<sequence>MHQLKKYGAIGGAISLAFCWPLAVGQIGHHVISDGIAHLNSGSLKAEIVSYERGYLSSEVQTRYTVADPELASQLEIDGLPAEFLVNSHVSHGLISLKATSTLDNVETFPLTLTTITQLNGNTDYTLAMDNWHQSMEGDGGAMVSVTPSTLKGHVTVLGEVSYDLNIPSVEIDFNTGEKMLLSNMTGSGQGRKQNSFWLGEQEINIADMSVFDSGQTSLFTMKSGQYKFSSSLDDASKRVNSQHVVSATKLLMPEGEADNLIVDLEFGDLDSHSFEQLVNMYQNNPVLTAADVQAAIPDVETLFSKGFYLSMNKMAVTLDEKGQFESTWKITVPEGTSNVTQNPAMILPALTGNLDTFFSNGLVEQYPFIKQGIDEAMAMEFISQDDKGYQIRAELKDGNLVFENGQKIPLMAILLPAMMQP</sequence>
<proteinExistence type="predicted"/>
<dbReference type="InterPro" id="IPR010352">
    <property type="entry name" value="DUF945"/>
</dbReference>
<organism evidence="1 2">
    <name type="scientific">Vibrio neptunius</name>
    <dbReference type="NCBI Taxonomy" id="170651"/>
    <lineage>
        <taxon>Bacteria</taxon>
        <taxon>Pseudomonadati</taxon>
        <taxon>Pseudomonadota</taxon>
        <taxon>Gammaproteobacteria</taxon>
        <taxon>Vibrionales</taxon>
        <taxon>Vibrionaceae</taxon>
        <taxon>Vibrio</taxon>
    </lineage>
</organism>
<dbReference type="EMBL" id="JAFHLB010000006">
    <property type="protein sequence ID" value="MBN3577326.1"/>
    <property type="molecule type" value="Genomic_DNA"/>
</dbReference>
<accession>A0ABS2ZYI1</accession>
<evidence type="ECO:0000313" key="2">
    <source>
        <dbReference type="Proteomes" id="UP000779070"/>
    </source>
</evidence>
<comment type="caution">
    <text evidence="1">The sequence shown here is derived from an EMBL/GenBank/DDBJ whole genome shotgun (WGS) entry which is preliminary data.</text>
</comment>
<dbReference type="Pfam" id="PF06097">
    <property type="entry name" value="DUF945"/>
    <property type="match status" value="1"/>
</dbReference>
<keyword evidence="2" id="KW-1185">Reference proteome</keyword>